<protein>
    <submittedName>
        <fullName evidence="6">2-dehydro-3-deoxyphosphogalactonate aldolase</fullName>
        <ecNumber evidence="6">4.1.2.21</ecNumber>
    </submittedName>
</protein>
<evidence type="ECO:0000313" key="7">
    <source>
        <dbReference type="Proteomes" id="UP000272010"/>
    </source>
</evidence>
<comment type="similarity">
    <text evidence="2">Belongs to the KHG/KDPG aldolase family.</text>
</comment>
<geneLocation type="plasmid" evidence="7">
    <name>pyee4</name>
</geneLocation>
<evidence type="ECO:0000256" key="4">
    <source>
        <dbReference type="ARBA" id="ARBA00023239"/>
    </source>
</evidence>
<dbReference type="Proteomes" id="UP000272010">
    <property type="component" value="Plasmid pYEE4"/>
</dbReference>
<sequence length="213" mass="21475">MTTLDPFLDRLPLIAILRGLTPPEAVGIGRALTDAGFAIVEVPLNSPGALDSIRRLADDLGPQVLVGAGTVTRVEDVEAVAQAGGRLIVMPHADPAVIGAAKAAGLACTPGIATPTEGFAALAAGADALKLFPAELVAPAVLRAMAAVFPRRTRFLPVGGITPGTMEGYAAAGAAGFGLGSALYKPGRSATEVGAAARDFAAAWRAIMDWRAA</sequence>
<keyword evidence="4 6" id="KW-0456">Lyase</keyword>
<dbReference type="CDD" id="cd00452">
    <property type="entry name" value="KDPG_aldolase"/>
    <property type="match status" value="1"/>
</dbReference>
<organism evidence="6 7">
    <name type="scientific">Paracoccus yeei</name>
    <dbReference type="NCBI Taxonomy" id="147645"/>
    <lineage>
        <taxon>Bacteria</taxon>
        <taxon>Pseudomonadati</taxon>
        <taxon>Pseudomonadota</taxon>
        <taxon>Alphaproteobacteria</taxon>
        <taxon>Rhodobacterales</taxon>
        <taxon>Paracoccaceae</taxon>
        <taxon>Paracoccus</taxon>
    </lineage>
</organism>
<proteinExistence type="inferred from homology"/>
<dbReference type="InterPro" id="IPR000887">
    <property type="entry name" value="Aldlse_KDPG_KHG"/>
</dbReference>
<dbReference type="PANTHER" id="PTHR30246:SF1">
    <property type="entry name" value="2-DEHYDRO-3-DEOXY-6-PHOSPHOGALACTONATE ALDOLASE-RELATED"/>
    <property type="match status" value="1"/>
</dbReference>
<dbReference type="RefSeq" id="WP_120445201.1">
    <property type="nucleotide sequence ID" value="NZ_CP031082.1"/>
</dbReference>
<dbReference type="EC" id="4.1.2.21" evidence="6"/>
<dbReference type="GO" id="GO:0008674">
    <property type="term" value="F:2-dehydro-3-deoxy-6-phosphogalactonate aldolase activity"/>
    <property type="evidence" value="ECO:0007669"/>
    <property type="project" value="UniProtKB-EC"/>
</dbReference>
<dbReference type="Gene3D" id="3.20.20.70">
    <property type="entry name" value="Aldolase class I"/>
    <property type="match status" value="1"/>
</dbReference>
<dbReference type="Pfam" id="PF01081">
    <property type="entry name" value="Aldolase"/>
    <property type="match status" value="1"/>
</dbReference>
<keyword evidence="6" id="KW-0614">Plasmid</keyword>
<name>A0A386UUU4_9RHOB</name>
<reference evidence="7" key="1">
    <citation type="submission" date="2018-07" db="EMBL/GenBank/DDBJ databases">
        <title>Genome Structure of the Opportunistic Pathogen Paracoccus yeei (Alphaproteobacteria) and Identification of Putative Virulence Factors.</title>
        <authorList>
            <person name="Lasek R."/>
            <person name="Szuplewska M."/>
            <person name="Mitura M."/>
            <person name="Decewicz P."/>
            <person name="Chmielowska C."/>
            <person name="Pawlot A."/>
            <person name="Sentkowska D."/>
            <person name="Czarnecki J."/>
            <person name="Bartosik D."/>
        </authorList>
    </citation>
    <scope>NUCLEOTIDE SEQUENCE [LARGE SCALE GENOMIC DNA]</scope>
    <source>
        <strain evidence="7">CCUG 32053</strain>
        <plasmid evidence="7">pyee4</plasmid>
    </source>
</reference>
<evidence type="ECO:0000256" key="1">
    <source>
        <dbReference type="ARBA" id="ARBA00004761"/>
    </source>
</evidence>
<gene>
    <name evidence="6" type="ORF">PY32053_04613</name>
</gene>
<dbReference type="AlphaFoldDB" id="A0A386UUU4"/>
<evidence type="ECO:0000256" key="3">
    <source>
        <dbReference type="ARBA" id="ARBA00011233"/>
    </source>
</evidence>
<dbReference type="PANTHER" id="PTHR30246">
    <property type="entry name" value="2-KETO-3-DEOXY-6-PHOSPHOGLUCONATE ALDOLASE"/>
    <property type="match status" value="1"/>
</dbReference>
<dbReference type="EMBL" id="CP031082">
    <property type="protein sequence ID" value="AYF04108.1"/>
    <property type="molecule type" value="Genomic_DNA"/>
</dbReference>
<dbReference type="InterPro" id="IPR013785">
    <property type="entry name" value="Aldolase_TIM"/>
</dbReference>
<keyword evidence="5" id="KW-0119">Carbohydrate metabolism</keyword>
<evidence type="ECO:0000256" key="2">
    <source>
        <dbReference type="ARBA" id="ARBA00006906"/>
    </source>
</evidence>
<accession>A0A386UUU4</accession>
<evidence type="ECO:0000256" key="5">
    <source>
        <dbReference type="ARBA" id="ARBA00023277"/>
    </source>
</evidence>
<comment type="subunit">
    <text evidence="3">Homotrimer.</text>
</comment>
<comment type="pathway">
    <text evidence="1">Carbohydrate acid metabolism.</text>
</comment>
<dbReference type="SUPFAM" id="SSF51569">
    <property type="entry name" value="Aldolase"/>
    <property type="match status" value="1"/>
</dbReference>
<evidence type="ECO:0000313" key="6">
    <source>
        <dbReference type="EMBL" id="AYF04108.1"/>
    </source>
</evidence>
<dbReference type="NCBIfam" id="NF006600">
    <property type="entry name" value="PRK09140.1"/>
    <property type="match status" value="1"/>
</dbReference>